<dbReference type="EMBL" id="PZKL01000012">
    <property type="protein sequence ID" value="PTH82288.1"/>
    <property type="molecule type" value="Genomic_DNA"/>
</dbReference>
<evidence type="ECO:0000313" key="1">
    <source>
        <dbReference type="EMBL" id="PTH82288.1"/>
    </source>
</evidence>
<sequence length="290" mass="32581">MLGFVLGDMYCQTSGQRLPPRLGKSFPIPADYRLRGRVSAAIMTIESLLDTPYPQKQFRDLVFGAFIERQRRLFGEHVIVARMEGEEGLELSIDLSFVSTAVPVGLLAISEELALATAPRPKKSHPHYEALCKAIDCMVMLMFYGKVIRQRNTVLENIGHQFGYQPAATLTVRVGQGGEGDYDAFMVNIMTCIAHSNSLKEALENASRMGIQEPAFFCIVGAIASTLWGVPRQWAYQASQLLYRSHHHYIQNLLRCETRAGRRHINLEPPKPPLFAPIRQQVVRLFKGAH</sequence>
<comment type="caution">
    <text evidence="1">The sequence shown here is derived from an EMBL/GenBank/DDBJ whole genome shotgun (WGS) entry which is preliminary data.</text>
</comment>
<dbReference type="Proteomes" id="UP000241986">
    <property type="component" value="Unassembled WGS sequence"/>
</dbReference>
<name>A0A2T4N639_AERVE</name>
<organism evidence="1 2">
    <name type="scientific">Aeromonas veronii</name>
    <dbReference type="NCBI Taxonomy" id="654"/>
    <lineage>
        <taxon>Bacteria</taxon>
        <taxon>Pseudomonadati</taxon>
        <taxon>Pseudomonadota</taxon>
        <taxon>Gammaproteobacteria</taxon>
        <taxon>Aeromonadales</taxon>
        <taxon>Aeromonadaceae</taxon>
        <taxon>Aeromonas</taxon>
    </lineage>
</organism>
<proteinExistence type="predicted"/>
<dbReference type="RefSeq" id="WP_107682426.1">
    <property type="nucleotide sequence ID" value="NZ_PZKL01000012.1"/>
</dbReference>
<dbReference type="AlphaFoldDB" id="A0A2T4N639"/>
<accession>A0A2T4N639</accession>
<gene>
    <name evidence="1" type="ORF">DAA48_02650</name>
</gene>
<evidence type="ECO:0000313" key="2">
    <source>
        <dbReference type="Proteomes" id="UP000241986"/>
    </source>
</evidence>
<protein>
    <submittedName>
        <fullName evidence="1">Uncharacterized protein</fullName>
    </submittedName>
</protein>
<reference evidence="1 2" key="1">
    <citation type="submission" date="2018-03" db="EMBL/GenBank/DDBJ databases">
        <title>Aeromonas veronii whole genome sequencing and analysis.</title>
        <authorList>
            <person name="Xie H."/>
            <person name="Liu T."/>
            <person name="Wang K."/>
        </authorList>
    </citation>
    <scope>NUCLEOTIDE SEQUENCE [LARGE SCALE GENOMIC DNA]</scope>
    <source>
        <strain evidence="1 2">XH.VA.1</strain>
    </source>
</reference>